<keyword evidence="2" id="KW-0812">Transmembrane</keyword>
<evidence type="ECO:0000313" key="4">
    <source>
        <dbReference type="EMBL" id="TLF78404.1"/>
    </source>
</evidence>
<evidence type="ECO:0000259" key="3">
    <source>
        <dbReference type="Pfam" id="PF13828"/>
    </source>
</evidence>
<dbReference type="Pfam" id="PF13828">
    <property type="entry name" value="DUF4190"/>
    <property type="match status" value="1"/>
</dbReference>
<keyword evidence="2" id="KW-1133">Transmembrane helix</keyword>
<feature type="compositionally biased region" description="Low complexity" evidence="1">
    <location>
        <begin position="56"/>
        <end position="74"/>
    </location>
</feature>
<feature type="domain" description="DUF4190" evidence="3">
    <location>
        <begin position="125"/>
        <end position="187"/>
    </location>
</feature>
<feature type="transmembrane region" description="Helical" evidence="2">
    <location>
        <begin position="173"/>
        <end position="198"/>
    </location>
</feature>
<comment type="caution">
    <text evidence="4">The sequence shown here is derived from an EMBL/GenBank/DDBJ whole genome shotgun (WGS) entry which is preliminary data.</text>
</comment>
<feature type="transmembrane region" description="Helical" evidence="2">
    <location>
        <begin position="125"/>
        <end position="152"/>
    </location>
</feature>
<keyword evidence="2" id="KW-0472">Membrane</keyword>
<sequence>MTNPGDSDEWWKQYGGQGVSSESGGAGSVPQYPAAEQPGYPSGQQQYPAAPPQYPSQPGAGAPPQYPSGSQPQYPAAPPPAYPAYQQPAPDPYAQQQPYPQQGYGYPYQAGYPGYGMPPQGTNGMAIGALITSCIGVLCCGLFVVSAVGLILGIVAQKQIDQTGQEGRGFAQAAIWVGAVSIGLGVIMWILNIIGIVAGP</sequence>
<dbReference type="InterPro" id="IPR025241">
    <property type="entry name" value="DUF4190"/>
</dbReference>
<evidence type="ECO:0000256" key="1">
    <source>
        <dbReference type="SAM" id="MobiDB-lite"/>
    </source>
</evidence>
<proteinExistence type="predicted"/>
<dbReference type="Proteomes" id="UP000306378">
    <property type="component" value="Unassembled WGS sequence"/>
</dbReference>
<organism evidence="4 5">
    <name type="scientific">Nocardia cyriacigeorgica</name>
    <dbReference type="NCBI Taxonomy" id="135487"/>
    <lineage>
        <taxon>Bacteria</taxon>
        <taxon>Bacillati</taxon>
        <taxon>Actinomycetota</taxon>
        <taxon>Actinomycetes</taxon>
        <taxon>Mycobacteriales</taxon>
        <taxon>Nocardiaceae</taxon>
        <taxon>Nocardia</taxon>
    </lineage>
</organism>
<gene>
    <name evidence="4" type="ORF">FEK34_11150</name>
</gene>
<accession>A0A5R8NSE4</accession>
<feature type="compositionally biased region" description="Low complexity" evidence="1">
    <location>
        <begin position="83"/>
        <end position="98"/>
    </location>
</feature>
<reference evidence="4 5" key="1">
    <citation type="submission" date="2019-05" db="EMBL/GenBank/DDBJ databases">
        <title>Genomes sequences of two Nocardia cyriacigeorgica environmental isolates, type strains Nocardia asteroides ATCC 19247 and Nocardia cyriacigeorgica DSM 44484.</title>
        <authorList>
            <person name="Vautrin F."/>
            <person name="Bergeron E."/>
            <person name="Dubost A."/>
            <person name="Abrouk D."/>
            <person name="Rodriguez Nava V."/>
            <person name="Pujic P."/>
        </authorList>
    </citation>
    <scope>NUCLEOTIDE SEQUENCE [LARGE SCALE GENOMIC DNA]</scope>
    <source>
        <strain evidence="4 5">EML 446</strain>
    </source>
</reference>
<protein>
    <submittedName>
        <fullName evidence="4">DUF4190 domain-containing protein</fullName>
    </submittedName>
</protein>
<feature type="region of interest" description="Disordered" evidence="1">
    <location>
        <begin position="1"/>
        <end position="98"/>
    </location>
</feature>
<feature type="compositionally biased region" description="Low complexity" evidence="1">
    <location>
        <begin position="37"/>
        <end position="48"/>
    </location>
</feature>
<evidence type="ECO:0000313" key="5">
    <source>
        <dbReference type="Proteomes" id="UP000306378"/>
    </source>
</evidence>
<dbReference type="RefSeq" id="WP_138447778.1">
    <property type="nucleotide sequence ID" value="NZ_VBUT01000004.1"/>
</dbReference>
<evidence type="ECO:0000256" key="2">
    <source>
        <dbReference type="SAM" id="Phobius"/>
    </source>
</evidence>
<dbReference type="EMBL" id="VBUT01000004">
    <property type="protein sequence ID" value="TLF78404.1"/>
    <property type="molecule type" value="Genomic_DNA"/>
</dbReference>
<name>A0A5R8NSE4_9NOCA</name>
<dbReference type="AlphaFoldDB" id="A0A5R8NSE4"/>